<dbReference type="EMBL" id="JAPFFF010000011">
    <property type="protein sequence ID" value="KAK8877832.1"/>
    <property type="molecule type" value="Genomic_DNA"/>
</dbReference>
<name>A0ABR2JJP9_9EUKA</name>
<feature type="compositionally biased region" description="Basic and acidic residues" evidence="1">
    <location>
        <begin position="434"/>
        <end position="446"/>
    </location>
</feature>
<feature type="compositionally biased region" description="Acidic residues" evidence="1">
    <location>
        <begin position="459"/>
        <end position="471"/>
    </location>
</feature>
<feature type="compositionally biased region" description="Acidic residues" evidence="1">
    <location>
        <begin position="417"/>
        <end position="433"/>
    </location>
</feature>
<comment type="caution">
    <text evidence="2">The sequence shown here is derived from an EMBL/GenBank/DDBJ whole genome shotgun (WGS) entry which is preliminary data.</text>
</comment>
<keyword evidence="3" id="KW-1185">Reference proteome</keyword>
<accession>A0ABR2JJP9</accession>
<feature type="compositionally biased region" description="Acidic residues" evidence="1">
    <location>
        <begin position="529"/>
        <end position="552"/>
    </location>
</feature>
<feature type="region of interest" description="Disordered" evidence="1">
    <location>
        <begin position="172"/>
        <end position="265"/>
    </location>
</feature>
<feature type="region of interest" description="Disordered" evidence="1">
    <location>
        <begin position="300"/>
        <end position="592"/>
    </location>
</feature>
<organism evidence="2 3">
    <name type="scientific">Tritrichomonas musculus</name>
    <dbReference type="NCBI Taxonomy" id="1915356"/>
    <lineage>
        <taxon>Eukaryota</taxon>
        <taxon>Metamonada</taxon>
        <taxon>Parabasalia</taxon>
        <taxon>Tritrichomonadida</taxon>
        <taxon>Tritrichomonadidae</taxon>
        <taxon>Tritrichomonas</taxon>
    </lineage>
</organism>
<reference evidence="2 3" key="1">
    <citation type="submission" date="2024-04" db="EMBL/GenBank/DDBJ databases">
        <title>Tritrichomonas musculus Genome.</title>
        <authorList>
            <person name="Alves-Ferreira E."/>
            <person name="Grigg M."/>
            <person name="Lorenzi H."/>
            <person name="Galac M."/>
        </authorList>
    </citation>
    <scope>NUCLEOTIDE SEQUENCE [LARGE SCALE GENOMIC DNA]</scope>
    <source>
        <strain evidence="2 3">EAF2021</strain>
    </source>
</reference>
<protein>
    <submittedName>
        <fullName evidence="2">Uncharacterized protein</fullName>
    </submittedName>
</protein>
<feature type="compositionally biased region" description="Polar residues" evidence="1">
    <location>
        <begin position="300"/>
        <end position="328"/>
    </location>
</feature>
<evidence type="ECO:0000313" key="3">
    <source>
        <dbReference type="Proteomes" id="UP001470230"/>
    </source>
</evidence>
<feature type="compositionally biased region" description="Acidic residues" evidence="1">
    <location>
        <begin position="199"/>
        <end position="209"/>
    </location>
</feature>
<evidence type="ECO:0000313" key="2">
    <source>
        <dbReference type="EMBL" id="KAK8877832.1"/>
    </source>
</evidence>
<feature type="compositionally biased region" description="Polar residues" evidence="1">
    <location>
        <begin position="223"/>
        <end position="238"/>
    </location>
</feature>
<gene>
    <name evidence="2" type="ORF">M9Y10_004595</name>
</gene>
<feature type="compositionally biased region" description="Polar residues" evidence="1">
    <location>
        <begin position="393"/>
        <end position="416"/>
    </location>
</feature>
<feature type="compositionally biased region" description="Acidic residues" evidence="1">
    <location>
        <begin position="578"/>
        <end position="592"/>
    </location>
</feature>
<feature type="compositionally biased region" description="Polar residues" evidence="1">
    <location>
        <begin position="482"/>
        <end position="494"/>
    </location>
</feature>
<sequence>MSIKFRHGRKFPPRISREELYDRTNQRVEECGVNNHFQAQFTNNIAKEVVGLKDHKYESLQPELKLKDTPAWKDAFTVVQQFLTDFQMKITLESISIELQKQKLPVNESFLKNTNSISILSRLVDESSNLPSFIDQVDQFAKEEGIPAKGLESNQNAAQKYTQKEKNKLFDIKQKKSNENPKSPNNASAKESPKVNDNFLDDDFDEVEPNIEQKSNVPPPTSPIKNNTNQQKPLSTKSNEADEKLSDHFDDSFEEDADTTNGKSITKAVFSKADFSVAVDELQSDDGKQTADNQQMLQQLMADNSQNESKQESLVQKDTNQVQEKNQNSDVVEDFSDVDVDIPLDSNSDDGFNGNQSQASDQNAISKSNPNDTKDINAEIISNDDFEVEVDNQNENSPVKQPETNQVSQDQNSLSNEFEEFDSNDDVDIDIDGDFDHDSEREKKEQPSTPKADNLPPENDFDNDLADDADLDNLPSSNNSPQKTANAANNNDSAIENDFDDFEVDDEDLNIDVVESPKAEDVKQQNPEPSDDSNVEIMYDDIGEDIEVDDNDENSKGKESNSISNGPGDEADKVDGSDNFEVDFDSGDFDDN</sequence>
<evidence type="ECO:0000256" key="1">
    <source>
        <dbReference type="SAM" id="MobiDB-lite"/>
    </source>
</evidence>
<feature type="compositionally biased region" description="Basic and acidic residues" evidence="1">
    <location>
        <begin position="239"/>
        <end position="251"/>
    </location>
</feature>
<dbReference type="Proteomes" id="UP001470230">
    <property type="component" value="Unassembled WGS sequence"/>
</dbReference>
<feature type="compositionally biased region" description="Acidic residues" evidence="1">
    <location>
        <begin position="495"/>
        <end position="510"/>
    </location>
</feature>
<feature type="compositionally biased region" description="Polar residues" evidence="1">
    <location>
        <begin position="345"/>
        <end position="371"/>
    </location>
</feature>
<feature type="compositionally biased region" description="Acidic residues" evidence="1">
    <location>
        <begin position="331"/>
        <end position="342"/>
    </location>
</feature>
<proteinExistence type="predicted"/>
<feature type="compositionally biased region" description="Low complexity" evidence="1">
    <location>
        <begin position="472"/>
        <end position="481"/>
    </location>
</feature>
<feature type="compositionally biased region" description="Acidic residues" evidence="1">
    <location>
        <begin position="382"/>
        <end position="392"/>
    </location>
</feature>